<proteinExistence type="predicted"/>
<sequence>MSFIERWPQTPTFSQVIGLVRQTSQPSEFIKSTIEVYLPKAIEIFCAKCFQGSKESTQSGEQQPEIKWREKKLEPKEEEWLKAKQLSQILGTSPSFAVLLIREYISAVYVKFNDSVSNVSLYDLIRFFYADEHAAYCFLAQILDICQDEEHPLHNLCVESWDRKVENASFPLEPRSTASPFSFGDLAMHMLKTILDNDGILTGWEPSSNDGKYDKLCQEVLELESYRLLWTLEILFVYHYLHSCSPSKLVDFVHLLWRMSAIMEPDRTWHWKCYLTFYGLLVEVLSLEECTDKDSGISSQEAEKEKVSKLFRDVDFTELYTQMESFFSGKNPSVTISIVELIWSVFLHVISEKNWQSLLLSEQQQQLWSSCARMHFSQAVSNGAIEQLDRIFSNTPFVTPYSLQETHGKLNGIFFGFLDTLLLSFIPRQLNASERAILNRLFVNTMKNTVPVIQRIWWIYQEPFPWKYNGYHSLLFYNLSLFPLDMQSSCQLLSGLVGDEWTAHRLFQFMETELPFYSSCIDANYLSNIQLLSSWEQFREEWKQPTPEIDWFLSQGASFGAPVIWNGYFITQDGQSCRNCVGLYVESESKVIWRMQWNGWKYISYYFQRLSLTLEDSRQYDECIALLDMIHRLLFYGDSSCVDSVLNYIPEQLWIGIYRVVMESLLSAESSFGKNASELKRKQCRILQQLVSCMICFVVSSSTTRFPLLLSQHVEECCGWFPMLSEYSSILSSMIQLWTCLFHRGCDEIWEDDTKKNRIFSQVLYLLRTKRPIGSKLLWSTSDDILLYANCLLCLSYAPLEILFPLDWIKSLEHFCHIWLSRRRLDEERNVWLSSMERNILDWRWFDRQTEELKIQQYYSLLGYCWIHFIYRQNNNTRANENILRQWWTTLANSRGLIRVLAFMAFNAQQFSAVHEQILKYVLLYLEYDDSNWPKVFHFLLAQNLESPGSSSSMIASRCLIQLFQALSCHLFHPESTPQVLWPEDKEANVLVNSFLFNIVSSDICLSTLSIFVVCNGWKSDQRALSRSLISLPKSSSYQMEGFLKSKHMDFEWLSTSVDLLSTVKHRLVNSNNNQSASRLLERGDGVRFLSLVSLLKEAWLSFGSLWLQDAWEKYGVWKLLLSFINKEWKESNIFTLLCEYIEKNDSKEYLDEMTGWLRGVAVLLEWFALEIFDAFRFPNTTEDENTTTCLFSLVCQELDLDGLEYFWSQVVANWSRSFHSPNDENDKNRKEESFPHLYILMKKMDDKRTQESVHPISSLWYYETHRIIPGEYFYKVSDHPFIHSKDVEWLERMHRHTSRFQAMEKCIYSLYRLYFATMAVSKEKNRFYSFWSRMWNGILDYMSVVPCGMISELDEILAHWLLDMAHNSKLMHEIYPLEHRHIVLLEKTWKQSKNQLLDLSFHSSSSSNRRRWNLYHLWQRPWEKSRKHIQMHLLYTLSIIIVRQQKSTNAGGVVSESSRQNIDSTTTTTAALYQFVVQVLQDVMMEEEEWIDCKAADTHAWSTLLCSLPLEYLQSLHPNMLKEWCERILWLWKEWISIKSIPCEEKEHNRMTLLLSNRWSVMNQLILTHIHLWLSIPEVSWKENFLQQGLSYAASLDCYPNMNNNPRPIRTFYDPLLQQRQPWHRYWIHQLAFFSLHSYLSSPHRSYDLSCSPPLVVLQWISTHVSCIEESLYLFPRSLTMGEGDIMASTTMFRSRNDEKSALEENPHSHWNFARIEEIEQLCTLLHSLYGDSQSLFRHYLPDIYHHLLGCLYRYLYQAYRFLQTGGMSSIEWWIRPISTLEHEQHNSASLIDTTTQHSSPRMKVPSGALLEEKGQQGSSPLPPSFPSTPQAAASPVFWKRRLELSPKRLALTPSPERKKGYKSIFGQRVLYSLMRSYMLAIRCWKYALLQQVELLDGEAGLFLSSQRPSLGIFLAIPIMLVPYSSSSWLTLSSARDDRMTWYLDNIVNDCFLIVYIFGRQYEQSSVSCQKNMPPWKLKEEIAKRWFPWMENIQQHGWKADELDPRWFAWKWLKEWLQRRNFQMDG</sequence>
<name>A0AAV9IPB5_9RHOD</name>
<accession>A0AAV9IPB5</accession>
<organism evidence="2 3">
    <name type="scientific">Galdieria yellowstonensis</name>
    <dbReference type="NCBI Taxonomy" id="3028027"/>
    <lineage>
        <taxon>Eukaryota</taxon>
        <taxon>Rhodophyta</taxon>
        <taxon>Bangiophyceae</taxon>
        <taxon>Galdieriales</taxon>
        <taxon>Galdieriaceae</taxon>
        <taxon>Galdieria</taxon>
    </lineage>
</organism>
<keyword evidence="3" id="KW-1185">Reference proteome</keyword>
<reference evidence="2 3" key="1">
    <citation type="submission" date="2022-07" db="EMBL/GenBank/DDBJ databases">
        <title>Genome-wide signatures of adaptation to extreme environments.</title>
        <authorList>
            <person name="Cho C.H."/>
            <person name="Yoon H.S."/>
        </authorList>
    </citation>
    <scope>NUCLEOTIDE SEQUENCE [LARGE SCALE GENOMIC DNA]</scope>
    <source>
        <strain evidence="2 3">108.79 E11</strain>
    </source>
</reference>
<evidence type="ECO:0000313" key="3">
    <source>
        <dbReference type="Proteomes" id="UP001300502"/>
    </source>
</evidence>
<evidence type="ECO:0000313" key="2">
    <source>
        <dbReference type="EMBL" id="KAK4529093.1"/>
    </source>
</evidence>
<protein>
    <recommendedName>
        <fullName evidence="4">Non-specific serine/threonine protein kinase</fullName>
    </recommendedName>
</protein>
<evidence type="ECO:0000256" key="1">
    <source>
        <dbReference type="SAM" id="MobiDB-lite"/>
    </source>
</evidence>
<gene>
    <name evidence="2" type="ORF">GAYE_SCF7681MG7045</name>
</gene>
<dbReference type="EMBL" id="JANCYU010000075">
    <property type="protein sequence ID" value="KAK4529093.1"/>
    <property type="molecule type" value="Genomic_DNA"/>
</dbReference>
<comment type="caution">
    <text evidence="2">The sequence shown here is derived from an EMBL/GenBank/DDBJ whole genome shotgun (WGS) entry which is preliminary data.</text>
</comment>
<feature type="region of interest" description="Disordered" evidence="1">
    <location>
        <begin position="1814"/>
        <end position="1833"/>
    </location>
</feature>
<dbReference type="Proteomes" id="UP001300502">
    <property type="component" value="Unassembled WGS sequence"/>
</dbReference>
<evidence type="ECO:0008006" key="4">
    <source>
        <dbReference type="Google" id="ProtNLM"/>
    </source>
</evidence>